<proteinExistence type="predicted"/>
<dbReference type="WBParaSite" id="Gr19_v10_g2056.t1">
    <property type="protein sequence ID" value="Gr19_v10_g2056.t1"/>
    <property type="gene ID" value="Gr19_v10_g2056"/>
</dbReference>
<name>A0A914HK46_GLORO</name>
<feature type="chain" id="PRO_5037915647" evidence="1">
    <location>
        <begin position="22"/>
        <end position="241"/>
    </location>
</feature>
<dbReference type="Proteomes" id="UP000887572">
    <property type="component" value="Unplaced"/>
</dbReference>
<evidence type="ECO:0000313" key="2">
    <source>
        <dbReference type="Proteomes" id="UP000887572"/>
    </source>
</evidence>
<keyword evidence="2" id="KW-1185">Reference proteome</keyword>
<dbReference type="AlphaFoldDB" id="A0A914HK46"/>
<protein>
    <submittedName>
        <fullName evidence="3">Secreted protein</fullName>
    </submittedName>
</protein>
<organism evidence="2 3">
    <name type="scientific">Globodera rostochiensis</name>
    <name type="common">Golden nematode worm</name>
    <name type="synonym">Heterodera rostochiensis</name>
    <dbReference type="NCBI Taxonomy" id="31243"/>
    <lineage>
        <taxon>Eukaryota</taxon>
        <taxon>Metazoa</taxon>
        <taxon>Ecdysozoa</taxon>
        <taxon>Nematoda</taxon>
        <taxon>Chromadorea</taxon>
        <taxon>Rhabditida</taxon>
        <taxon>Tylenchina</taxon>
        <taxon>Tylenchomorpha</taxon>
        <taxon>Tylenchoidea</taxon>
        <taxon>Heteroderidae</taxon>
        <taxon>Heteroderinae</taxon>
        <taxon>Globodera</taxon>
    </lineage>
</organism>
<reference evidence="3" key="1">
    <citation type="submission" date="2022-11" db="UniProtKB">
        <authorList>
            <consortium name="WormBaseParasite"/>
        </authorList>
    </citation>
    <scope>IDENTIFICATION</scope>
</reference>
<accession>A0A914HK46</accession>
<feature type="signal peptide" evidence="1">
    <location>
        <begin position="1"/>
        <end position="21"/>
    </location>
</feature>
<evidence type="ECO:0000313" key="3">
    <source>
        <dbReference type="WBParaSite" id="Gr19_v10_g2056.t1"/>
    </source>
</evidence>
<keyword evidence="1" id="KW-0732">Signal</keyword>
<evidence type="ECO:0000256" key="1">
    <source>
        <dbReference type="SAM" id="SignalP"/>
    </source>
</evidence>
<sequence>MFRSSFVLMIFVIIQVQDALGQFGTPLLVRSADVVLHDHHVHEDHDPHARLAALDHFLGTYVHHNHGLGILQQAREGPGGCTANDKFKACCVQIGMTSPVTNIQNLIDNGCKYPPDELNTMERITLGSYFNEYVMCYADGRNSMDCCAVAGVPAEKKYGVWKVNCQHLCNGHVQTLSANPGWKKCTVFKPQIAKCNEDGTEFDDTAAVRNGFCKHPVWCKSPMQWKGMCRPKVMAHTYLGR</sequence>